<dbReference type="NCBIfam" id="TIGR00757">
    <property type="entry name" value="RNaseEG"/>
    <property type="match status" value="1"/>
</dbReference>
<proteinExistence type="predicted"/>
<dbReference type="InterPro" id="IPR019307">
    <property type="entry name" value="RNA-bd_AU-1/RNase_E/G"/>
</dbReference>
<gene>
    <name evidence="7" type="ORF">V2H41_00985</name>
</gene>
<reference evidence="7 8" key="1">
    <citation type="submission" date="2024-01" db="EMBL/GenBank/DDBJ databases">
        <title>Niabella digestum sp. nov., isolated from waste digestion system.</title>
        <authorList>
            <person name="Zhang L."/>
        </authorList>
    </citation>
    <scope>NUCLEOTIDE SEQUENCE [LARGE SCALE GENOMIC DNA]</scope>
    <source>
        <strain evidence="7 8">A18</strain>
    </source>
</reference>
<dbReference type="Pfam" id="PF10150">
    <property type="entry name" value="RNase_E_G"/>
    <property type="match status" value="1"/>
</dbReference>
<feature type="domain" description="RNA-binding protein AU-1/Ribonuclease E/G" evidence="6">
    <location>
        <begin position="144"/>
        <end position="411"/>
    </location>
</feature>
<dbReference type="EMBL" id="JAZGLY010000001">
    <property type="protein sequence ID" value="MEE6185836.1"/>
    <property type="molecule type" value="Genomic_DNA"/>
</dbReference>
<keyword evidence="3" id="KW-0378">Hydrolase</keyword>
<comment type="caution">
    <text evidence="7">The sequence shown here is derived from an EMBL/GenBank/DDBJ whole genome shotgun (WGS) entry which is preliminary data.</text>
</comment>
<evidence type="ECO:0000256" key="4">
    <source>
        <dbReference type="ARBA" id="ARBA00022842"/>
    </source>
</evidence>
<dbReference type="CDD" id="cd04453">
    <property type="entry name" value="S1_RNase_E"/>
    <property type="match status" value="1"/>
</dbReference>
<evidence type="ECO:0000256" key="3">
    <source>
        <dbReference type="ARBA" id="ARBA00022801"/>
    </source>
</evidence>
<evidence type="ECO:0000256" key="1">
    <source>
        <dbReference type="ARBA" id="ARBA00001946"/>
    </source>
</evidence>
<organism evidence="7 8">
    <name type="scientific">Niabella digestorum</name>
    <dbReference type="NCBI Taxonomy" id="3117701"/>
    <lineage>
        <taxon>Bacteria</taxon>
        <taxon>Pseudomonadati</taxon>
        <taxon>Bacteroidota</taxon>
        <taxon>Chitinophagia</taxon>
        <taxon>Chitinophagales</taxon>
        <taxon>Chitinophagaceae</taxon>
        <taxon>Niabella</taxon>
    </lineage>
</organism>
<dbReference type="PANTHER" id="PTHR30001">
    <property type="entry name" value="RIBONUCLEASE"/>
    <property type="match status" value="1"/>
</dbReference>
<dbReference type="PANTHER" id="PTHR30001:SF0">
    <property type="entry name" value="RIBONUCLEASE G"/>
    <property type="match status" value="1"/>
</dbReference>
<keyword evidence="8" id="KW-1185">Reference proteome</keyword>
<evidence type="ECO:0000313" key="8">
    <source>
        <dbReference type="Proteomes" id="UP001357452"/>
    </source>
</evidence>
<evidence type="ECO:0000259" key="6">
    <source>
        <dbReference type="Pfam" id="PF10150"/>
    </source>
</evidence>
<dbReference type="RefSeq" id="WP_330973244.1">
    <property type="nucleotide sequence ID" value="NZ_JAZGLY010000001.1"/>
</dbReference>
<keyword evidence="2" id="KW-0479">Metal-binding</keyword>
<sequence length="515" mass="58434">MNKEIVINAAPTGVEIALLEDKKLVELHSEKSDARFAVGDLYLGKVKRLMPGLNAAFVDVGFEKDAFLHYTDLSPYARSLLKFTQMAMNATNENPLDFSKFEVEPEIVKTGKISEVLGGKPNILVQILKEPIAAKGPRLSCELSIPGRFVVITPFNNIVAVSKKIHSSEERKRLQKIIEAVKPKNFGVIVRTAAEGKNTAELYEDLEHLVNIWNTVQQNLRGATAPTKIYSEQNKTHSILRDLLSADYNRIVTNDKNIYAETRNYIQRIAPEKVEIVNQAHGNVFDSMGITKQVKGSFGKTVTLNSGAYLIIEHTEALHVIDVNSGYKNVSNNQEQNALETNLEAAAEIARQLRLRDIGGIIVVDFIDMKLPENKKKLYERMEEVMKADRAKHSVLPISKFGLMQITRQRMRPEVTINTQEVCPSCNGSGKISSTLVLEDEIERNLQYLITHKHKNLKLVVHPIMHAYLTKGLWWNTKIAKWNRKFGQKTRLEKDSSYHLTEYHFFNEMDEEIKL</sequence>
<dbReference type="InterPro" id="IPR012340">
    <property type="entry name" value="NA-bd_OB-fold"/>
</dbReference>
<dbReference type="SUPFAM" id="SSF50249">
    <property type="entry name" value="Nucleic acid-binding proteins"/>
    <property type="match status" value="1"/>
</dbReference>
<keyword evidence="4" id="KW-0460">Magnesium</keyword>
<evidence type="ECO:0000256" key="2">
    <source>
        <dbReference type="ARBA" id="ARBA00022723"/>
    </source>
</evidence>
<dbReference type="Gene3D" id="3.40.1260.20">
    <property type="entry name" value="Ribonuclease E, catalytic domain"/>
    <property type="match status" value="1"/>
</dbReference>
<dbReference type="Proteomes" id="UP001357452">
    <property type="component" value="Unassembled WGS sequence"/>
</dbReference>
<protein>
    <submittedName>
        <fullName evidence="7">Rne/Rng family ribonuclease</fullName>
    </submittedName>
</protein>
<evidence type="ECO:0000313" key="7">
    <source>
        <dbReference type="EMBL" id="MEE6185836.1"/>
    </source>
</evidence>
<name>A0ABU7RD31_9BACT</name>
<dbReference type="Gene3D" id="2.40.50.140">
    <property type="entry name" value="Nucleic acid-binding proteins"/>
    <property type="match status" value="1"/>
</dbReference>
<dbReference type="InterPro" id="IPR004659">
    <property type="entry name" value="RNase_E/G"/>
</dbReference>
<evidence type="ECO:0000256" key="5">
    <source>
        <dbReference type="ARBA" id="ARBA00022884"/>
    </source>
</evidence>
<comment type="cofactor">
    <cofactor evidence="1">
        <name>Mg(2+)</name>
        <dbReference type="ChEBI" id="CHEBI:18420"/>
    </cofactor>
</comment>
<keyword evidence="5" id="KW-0694">RNA-binding</keyword>
<accession>A0ABU7RD31</accession>